<feature type="domain" description="N-acetyltransferase" evidence="4">
    <location>
        <begin position="3"/>
        <end position="152"/>
    </location>
</feature>
<comment type="similarity">
    <text evidence="1">Belongs to the acetyltransferase family.</text>
</comment>
<dbReference type="PROSITE" id="PS51186">
    <property type="entry name" value="GNAT"/>
    <property type="match status" value="1"/>
</dbReference>
<keyword evidence="6" id="KW-1185">Reference proteome</keyword>
<dbReference type="InterPro" id="IPR051016">
    <property type="entry name" value="Diverse_Substrate_AcTransf"/>
</dbReference>
<dbReference type="InterPro" id="IPR000182">
    <property type="entry name" value="GNAT_dom"/>
</dbReference>
<dbReference type="Proteomes" id="UP000326921">
    <property type="component" value="Chromosome"/>
</dbReference>
<sequence length="152" mass="17765">MELEIRKAERTDCPHLLELIKELALYERAPEQVTVSMEEFEESGFGEHPVWGAFVGIYQGKIVGMSLYYIRYSTWKGRRLYLEDLIVTEEVRGKGFGKILLDHTIAFAKAEGYSGMMWQVLDWNEPAINFYKKYDTTLDGEWINVSIDFKKH</sequence>
<evidence type="ECO:0000313" key="6">
    <source>
        <dbReference type="Proteomes" id="UP000326921"/>
    </source>
</evidence>
<dbReference type="EMBL" id="CP045652">
    <property type="protein sequence ID" value="QGA26046.1"/>
    <property type="molecule type" value="Genomic_DNA"/>
</dbReference>
<dbReference type="Gene3D" id="3.40.630.30">
    <property type="match status" value="1"/>
</dbReference>
<proteinExistence type="inferred from homology"/>
<evidence type="ECO:0000256" key="3">
    <source>
        <dbReference type="ARBA" id="ARBA00023315"/>
    </source>
</evidence>
<evidence type="ECO:0000259" key="4">
    <source>
        <dbReference type="PROSITE" id="PS51186"/>
    </source>
</evidence>
<accession>A0A5Q0Q9E5</accession>
<keyword evidence="3" id="KW-0012">Acyltransferase</keyword>
<dbReference type="PANTHER" id="PTHR10545:SF29">
    <property type="entry name" value="GH14572P-RELATED"/>
    <property type="match status" value="1"/>
</dbReference>
<evidence type="ECO:0000313" key="5">
    <source>
        <dbReference type="EMBL" id="QGA26046.1"/>
    </source>
</evidence>
<dbReference type="GO" id="GO:0008080">
    <property type="term" value="F:N-acetyltransferase activity"/>
    <property type="evidence" value="ECO:0007669"/>
    <property type="project" value="TreeGrafter"/>
</dbReference>
<dbReference type="CDD" id="cd04301">
    <property type="entry name" value="NAT_SF"/>
    <property type="match status" value="1"/>
</dbReference>
<keyword evidence="2 5" id="KW-0808">Transferase</keyword>
<dbReference type="Pfam" id="PF00583">
    <property type="entry name" value="Acetyltransf_1"/>
    <property type="match status" value="1"/>
</dbReference>
<dbReference type="PANTHER" id="PTHR10545">
    <property type="entry name" value="DIAMINE N-ACETYLTRANSFERASE"/>
    <property type="match status" value="1"/>
</dbReference>
<reference evidence="5 6" key="1">
    <citation type="submission" date="2019-10" db="EMBL/GenBank/DDBJ databases">
        <authorList>
            <person name="Dong K."/>
        </authorList>
    </citation>
    <scope>NUCLEOTIDE SEQUENCE [LARGE SCALE GENOMIC DNA]</scope>
    <source>
        <strain evidence="6">dk4302</strain>
    </source>
</reference>
<dbReference type="KEGG" id="sphe:GFH32_06815"/>
<evidence type="ECO:0000256" key="2">
    <source>
        <dbReference type="ARBA" id="ARBA00022679"/>
    </source>
</evidence>
<gene>
    <name evidence="5" type="ORF">GFH32_06815</name>
</gene>
<dbReference type="InterPro" id="IPR016181">
    <property type="entry name" value="Acyl_CoA_acyltransferase"/>
</dbReference>
<dbReference type="AlphaFoldDB" id="A0A5Q0Q9E5"/>
<protein>
    <submittedName>
        <fullName evidence="5">GNAT family N-acetyltransferase</fullName>
    </submittedName>
</protein>
<dbReference type="SUPFAM" id="SSF55729">
    <property type="entry name" value="Acyl-CoA N-acyltransferases (Nat)"/>
    <property type="match status" value="1"/>
</dbReference>
<organism evidence="5 6">
    <name type="scientific">Sphingobacterium zhuxiongii</name>
    <dbReference type="NCBI Taxonomy" id="2662364"/>
    <lineage>
        <taxon>Bacteria</taxon>
        <taxon>Pseudomonadati</taxon>
        <taxon>Bacteroidota</taxon>
        <taxon>Sphingobacteriia</taxon>
        <taxon>Sphingobacteriales</taxon>
        <taxon>Sphingobacteriaceae</taxon>
        <taxon>Sphingobacterium</taxon>
    </lineage>
</organism>
<dbReference type="RefSeq" id="WP_153510516.1">
    <property type="nucleotide sequence ID" value="NZ_CP045652.1"/>
</dbReference>
<name>A0A5Q0Q9E5_9SPHI</name>
<dbReference type="FunFam" id="3.40.630.30:FF:000064">
    <property type="entry name" value="GNAT family acetyltransferase"/>
    <property type="match status" value="1"/>
</dbReference>
<evidence type="ECO:0000256" key="1">
    <source>
        <dbReference type="ARBA" id="ARBA00008694"/>
    </source>
</evidence>